<dbReference type="Proteomes" id="UP000887013">
    <property type="component" value="Unassembled WGS sequence"/>
</dbReference>
<protein>
    <submittedName>
        <fullName evidence="1">Uncharacterized protein</fullName>
    </submittedName>
</protein>
<organism evidence="1 2">
    <name type="scientific">Nephila pilipes</name>
    <name type="common">Giant wood spider</name>
    <name type="synonym">Nephila maculata</name>
    <dbReference type="NCBI Taxonomy" id="299642"/>
    <lineage>
        <taxon>Eukaryota</taxon>
        <taxon>Metazoa</taxon>
        <taxon>Ecdysozoa</taxon>
        <taxon>Arthropoda</taxon>
        <taxon>Chelicerata</taxon>
        <taxon>Arachnida</taxon>
        <taxon>Araneae</taxon>
        <taxon>Araneomorphae</taxon>
        <taxon>Entelegynae</taxon>
        <taxon>Araneoidea</taxon>
        <taxon>Nephilidae</taxon>
        <taxon>Nephila</taxon>
    </lineage>
</organism>
<evidence type="ECO:0000313" key="2">
    <source>
        <dbReference type="Proteomes" id="UP000887013"/>
    </source>
</evidence>
<name>A0A8X6U5D8_NEPPI</name>
<keyword evidence="2" id="KW-1185">Reference proteome</keyword>
<reference evidence="1" key="1">
    <citation type="submission" date="2020-08" db="EMBL/GenBank/DDBJ databases">
        <title>Multicomponent nature underlies the extraordinary mechanical properties of spider dragline silk.</title>
        <authorList>
            <person name="Kono N."/>
            <person name="Nakamura H."/>
            <person name="Mori M."/>
            <person name="Yoshida Y."/>
            <person name="Ohtoshi R."/>
            <person name="Malay A.D."/>
            <person name="Moran D.A.P."/>
            <person name="Tomita M."/>
            <person name="Numata K."/>
            <person name="Arakawa K."/>
        </authorList>
    </citation>
    <scope>NUCLEOTIDE SEQUENCE</scope>
</reference>
<sequence>MTDFVAERDEYINMDLKTEIREEMKEKEREKDGLHLVERIPFPSCALHLGCSPTLWERNVDRLQPIYAH</sequence>
<proteinExistence type="predicted"/>
<dbReference type="EMBL" id="BMAW01118488">
    <property type="protein sequence ID" value="GFT80010.1"/>
    <property type="molecule type" value="Genomic_DNA"/>
</dbReference>
<comment type="caution">
    <text evidence="1">The sequence shown here is derived from an EMBL/GenBank/DDBJ whole genome shotgun (WGS) entry which is preliminary data.</text>
</comment>
<dbReference type="AlphaFoldDB" id="A0A8X6U5D8"/>
<gene>
    <name evidence="1" type="ORF">NPIL_540321</name>
</gene>
<accession>A0A8X6U5D8</accession>
<evidence type="ECO:0000313" key="1">
    <source>
        <dbReference type="EMBL" id="GFT80010.1"/>
    </source>
</evidence>